<dbReference type="Proteomes" id="UP001465976">
    <property type="component" value="Unassembled WGS sequence"/>
</dbReference>
<proteinExistence type="predicted"/>
<accession>A0ABR3FY07</accession>
<name>A0ABR3FY07_9AGAR</name>
<reference evidence="2 3" key="1">
    <citation type="submission" date="2024-02" db="EMBL/GenBank/DDBJ databases">
        <title>A draft genome for the cacao thread blight pathogen Marasmius crinis-equi.</title>
        <authorList>
            <person name="Cohen S.P."/>
            <person name="Baruah I.K."/>
            <person name="Amoako-Attah I."/>
            <person name="Bukari Y."/>
            <person name="Meinhardt L.W."/>
            <person name="Bailey B.A."/>
        </authorList>
    </citation>
    <scope>NUCLEOTIDE SEQUENCE [LARGE SCALE GENOMIC DNA]</scope>
    <source>
        <strain evidence="2 3">GH-76</strain>
    </source>
</reference>
<protein>
    <submittedName>
        <fullName evidence="2">Uncharacterized protein</fullName>
    </submittedName>
</protein>
<gene>
    <name evidence="2" type="ORF">V5O48_001866</name>
</gene>
<dbReference type="EMBL" id="JBAHYK010000038">
    <property type="protein sequence ID" value="KAL0580156.1"/>
    <property type="molecule type" value="Genomic_DNA"/>
</dbReference>
<sequence>MSSSVPYDRSVLLQRLLSTRKNLKDFSSPLYLPTANMGSLQWNGRVDSDPTTFVIHHDWSESERKFETDMCVAEQEFFRARRLIDDEAEESNSVESGEDESDTEEDVNSVTGINNSTCLASCDTVTDKPVELVLLARTSDTIVKTPHSRAIVLEAIVEDRILANDFSVALAMIEDIAHLQSTDGWNIDVLALDIGHKPDSNTTRIVIASPSVSCIPGSIVEVSFTLQRYAVPLLRKERFMAELVSIRIHGPPDRSIDGTPNEDTRVERGTKRARQQ</sequence>
<feature type="compositionally biased region" description="Basic and acidic residues" evidence="1">
    <location>
        <begin position="251"/>
        <end position="270"/>
    </location>
</feature>
<organism evidence="2 3">
    <name type="scientific">Marasmius crinis-equi</name>
    <dbReference type="NCBI Taxonomy" id="585013"/>
    <lineage>
        <taxon>Eukaryota</taxon>
        <taxon>Fungi</taxon>
        <taxon>Dikarya</taxon>
        <taxon>Basidiomycota</taxon>
        <taxon>Agaricomycotina</taxon>
        <taxon>Agaricomycetes</taxon>
        <taxon>Agaricomycetidae</taxon>
        <taxon>Agaricales</taxon>
        <taxon>Marasmiineae</taxon>
        <taxon>Marasmiaceae</taxon>
        <taxon>Marasmius</taxon>
    </lineage>
</organism>
<feature type="region of interest" description="Disordered" evidence="1">
    <location>
        <begin position="88"/>
        <end position="110"/>
    </location>
</feature>
<feature type="compositionally biased region" description="Acidic residues" evidence="1">
    <location>
        <begin position="88"/>
        <end position="107"/>
    </location>
</feature>
<evidence type="ECO:0000256" key="1">
    <source>
        <dbReference type="SAM" id="MobiDB-lite"/>
    </source>
</evidence>
<comment type="caution">
    <text evidence="2">The sequence shown here is derived from an EMBL/GenBank/DDBJ whole genome shotgun (WGS) entry which is preliminary data.</text>
</comment>
<keyword evidence="3" id="KW-1185">Reference proteome</keyword>
<evidence type="ECO:0000313" key="2">
    <source>
        <dbReference type="EMBL" id="KAL0580156.1"/>
    </source>
</evidence>
<evidence type="ECO:0000313" key="3">
    <source>
        <dbReference type="Proteomes" id="UP001465976"/>
    </source>
</evidence>
<feature type="region of interest" description="Disordered" evidence="1">
    <location>
        <begin position="251"/>
        <end position="276"/>
    </location>
</feature>